<evidence type="ECO:0000259" key="8">
    <source>
        <dbReference type="PROSITE" id="PS50928"/>
    </source>
</evidence>
<feature type="domain" description="ABC transmembrane type-1" evidence="8">
    <location>
        <begin position="89"/>
        <end position="298"/>
    </location>
</feature>
<evidence type="ECO:0000313" key="10">
    <source>
        <dbReference type="Proteomes" id="UP001519887"/>
    </source>
</evidence>
<keyword evidence="2 7" id="KW-0813">Transport</keyword>
<feature type="transmembrane region" description="Helical" evidence="7">
    <location>
        <begin position="200"/>
        <end position="222"/>
    </location>
</feature>
<feature type="transmembrane region" description="Helical" evidence="7">
    <location>
        <begin position="88"/>
        <end position="112"/>
    </location>
</feature>
<dbReference type="SUPFAM" id="SSF161098">
    <property type="entry name" value="MetI-like"/>
    <property type="match status" value="1"/>
</dbReference>
<organism evidence="9 10">
    <name type="scientific">Paenibacillus sepulcri</name>
    <dbReference type="NCBI Taxonomy" id="359917"/>
    <lineage>
        <taxon>Bacteria</taxon>
        <taxon>Bacillati</taxon>
        <taxon>Bacillota</taxon>
        <taxon>Bacilli</taxon>
        <taxon>Bacillales</taxon>
        <taxon>Paenibacillaceae</taxon>
        <taxon>Paenibacillus</taxon>
    </lineage>
</organism>
<dbReference type="CDD" id="cd06261">
    <property type="entry name" value="TM_PBP2"/>
    <property type="match status" value="1"/>
</dbReference>
<evidence type="ECO:0000256" key="7">
    <source>
        <dbReference type="RuleBase" id="RU363032"/>
    </source>
</evidence>
<evidence type="ECO:0000256" key="6">
    <source>
        <dbReference type="ARBA" id="ARBA00023136"/>
    </source>
</evidence>
<accession>A0ABS7BVG0</accession>
<comment type="subcellular location">
    <subcellularLocation>
        <location evidence="1 7">Cell membrane</location>
        <topology evidence="1 7">Multi-pass membrane protein</topology>
    </subcellularLocation>
</comment>
<comment type="caution">
    <text evidence="9">The sequence shown here is derived from an EMBL/GenBank/DDBJ whole genome shotgun (WGS) entry which is preliminary data.</text>
</comment>
<comment type="similarity">
    <text evidence="7">Belongs to the binding-protein-dependent transport system permease family.</text>
</comment>
<evidence type="ECO:0000313" key="9">
    <source>
        <dbReference type="EMBL" id="MBW7452644.1"/>
    </source>
</evidence>
<evidence type="ECO:0000256" key="2">
    <source>
        <dbReference type="ARBA" id="ARBA00022448"/>
    </source>
</evidence>
<evidence type="ECO:0000256" key="3">
    <source>
        <dbReference type="ARBA" id="ARBA00022475"/>
    </source>
</evidence>
<dbReference type="PANTHER" id="PTHR43744">
    <property type="entry name" value="ABC TRANSPORTER PERMEASE PROTEIN MG189-RELATED-RELATED"/>
    <property type="match status" value="1"/>
</dbReference>
<dbReference type="Proteomes" id="UP001519887">
    <property type="component" value="Unassembled WGS sequence"/>
</dbReference>
<name>A0ABS7BVG0_9BACL</name>
<protein>
    <submittedName>
        <fullName evidence="9">Carbohydrate ABC transporter permease</fullName>
    </submittedName>
</protein>
<proteinExistence type="inferred from homology"/>
<sequence>MQQQTALNVEQHVKSNEINAISPVTNVVLNILFWVYTVLCLFPILVVLAVSFSDQKQVTLHGYNIIPRQFSLDAYSYLLNDATQIVHAYGLSILVTVIGTTLGLLMTALFAYPISRQDFDFRTFFSFFLFFTMIFGGGLVPWYIVFTNWLDMRDTIWALIIPGLLFNAFYVIIMRTFFQTSIHPSIIESAGIDGAGELRIFFRIILPLSTPVMATIALFYTIGYWNDWFNSLVFIQQDKLVSLQYLMYKTMMNLQFLVSNAANTGNAGGAIAKLPGETVRMAMAIIGMGPIVLAYPIFQKYFVKGLTIGAVKG</sequence>
<reference evidence="9 10" key="1">
    <citation type="submission" date="2021-07" db="EMBL/GenBank/DDBJ databases">
        <title>Paenibacillus radiodurans sp. nov., isolated from the southeastern edge of Tengger Desert.</title>
        <authorList>
            <person name="Zhang G."/>
        </authorList>
    </citation>
    <scope>NUCLEOTIDE SEQUENCE [LARGE SCALE GENOMIC DNA]</scope>
    <source>
        <strain evidence="9 10">CCM 7311</strain>
    </source>
</reference>
<keyword evidence="3" id="KW-1003">Cell membrane</keyword>
<feature type="transmembrane region" description="Helical" evidence="7">
    <location>
        <begin position="281"/>
        <end position="298"/>
    </location>
</feature>
<keyword evidence="10" id="KW-1185">Reference proteome</keyword>
<dbReference type="EMBL" id="JAHZIK010000009">
    <property type="protein sequence ID" value="MBW7452644.1"/>
    <property type="molecule type" value="Genomic_DNA"/>
</dbReference>
<keyword evidence="5 7" id="KW-1133">Transmembrane helix</keyword>
<dbReference type="Pfam" id="PF00528">
    <property type="entry name" value="BPD_transp_1"/>
    <property type="match status" value="1"/>
</dbReference>
<feature type="transmembrane region" description="Helical" evidence="7">
    <location>
        <begin position="156"/>
        <end position="178"/>
    </location>
</feature>
<evidence type="ECO:0000256" key="4">
    <source>
        <dbReference type="ARBA" id="ARBA00022692"/>
    </source>
</evidence>
<dbReference type="PROSITE" id="PS50928">
    <property type="entry name" value="ABC_TM1"/>
    <property type="match status" value="1"/>
</dbReference>
<dbReference type="InterPro" id="IPR000515">
    <property type="entry name" value="MetI-like"/>
</dbReference>
<keyword evidence="6 7" id="KW-0472">Membrane</keyword>
<evidence type="ECO:0000256" key="1">
    <source>
        <dbReference type="ARBA" id="ARBA00004651"/>
    </source>
</evidence>
<dbReference type="Gene3D" id="1.10.3720.10">
    <property type="entry name" value="MetI-like"/>
    <property type="match status" value="1"/>
</dbReference>
<feature type="transmembrane region" description="Helical" evidence="7">
    <location>
        <begin position="31"/>
        <end position="52"/>
    </location>
</feature>
<feature type="transmembrane region" description="Helical" evidence="7">
    <location>
        <begin position="124"/>
        <end position="144"/>
    </location>
</feature>
<dbReference type="InterPro" id="IPR035906">
    <property type="entry name" value="MetI-like_sf"/>
</dbReference>
<keyword evidence="4 7" id="KW-0812">Transmembrane</keyword>
<dbReference type="PANTHER" id="PTHR43744:SF9">
    <property type="entry name" value="POLYGALACTURONAN_RHAMNOGALACTURONAN TRANSPORT SYSTEM PERMEASE PROTEIN YTCP"/>
    <property type="match status" value="1"/>
</dbReference>
<evidence type="ECO:0000256" key="5">
    <source>
        <dbReference type="ARBA" id="ARBA00022989"/>
    </source>
</evidence>
<gene>
    <name evidence="9" type="ORF">K0U00_01135</name>
</gene>